<evidence type="ECO:0000313" key="3">
    <source>
        <dbReference type="Proteomes" id="UP001267426"/>
    </source>
</evidence>
<evidence type="ECO:0000259" key="1">
    <source>
        <dbReference type="Pfam" id="PF04972"/>
    </source>
</evidence>
<proteinExistence type="predicted"/>
<organism evidence="2 3">
    <name type="scientific">Rubrivirga litoralis</name>
    <dbReference type="NCBI Taxonomy" id="3075598"/>
    <lineage>
        <taxon>Bacteria</taxon>
        <taxon>Pseudomonadati</taxon>
        <taxon>Rhodothermota</taxon>
        <taxon>Rhodothermia</taxon>
        <taxon>Rhodothermales</taxon>
        <taxon>Rubricoccaceae</taxon>
        <taxon>Rubrivirga</taxon>
    </lineage>
</organism>
<dbReference type="Pfam" id="PF04972">
    <property type="entry name" value="BON"/>
    <property type="match status" value="1"/>
</dbReference>
<evidence type="ECO:0000313" key="2">
    <source>
        <dbReference type="EMBL" id="MDT0631627.1"/>
    </source>
</evidence>
<dbReference type="RefSeq" id="WP_311662968.1">
    <property type="nucleotide sequence ID" value="NZ_JAVRHT010000014.1"/>
</dbReference>
<accession>A0ABU3BQR2</accession>
<name>A0ABU3BQR2_9BACT</name>
<dbReference type="Proteomes" id="UP001267426">
    <property type="component" value="Unassembled WGS sequence"/>
</dbReference>
<reference evidence="2 3" key="1">
    <citation type="submission" date="2023-09" db="EMBL/GenBank/DDBJ databases">
        <authorList>
            <person name="Rey-Velasco X."/>
        </authorList>
    </citation>
    <scope>NUCLEOTIDE SEQUENCE [LARGE SCALE GENOMIC DNA]</scope>
    <source>
        <strain evidence="2 3">F394</strain>
    </source>
</reference>
<protein>
    <submittedName>
        <fullName evidence="2">BON domain-containing protein</fullName>
    </submittedName>
</protein>
<dbReference type="EMBL" id="JAVRHT010000014">
    <property type="protein sequence ID" value="MDT0631627.1"/>
    <property type="molecule type" value="Genomic_DNA"/>
</dbReference>
<comment type="caution">
    <text evidence="2">The sequence shown here is derived from an EMBL/GenBank/DDBJ whole genome shotgun (WGS) entry which is preliminary data.</text>
</comment>
<feature type="domain" description="BON" evidence="1">
    <location>
        <begin position="25"/>
        <end position="90"/>
    </location>
</feature>
<gene>
    <name evidence="2" type="ORF">RM540_07675</name>
</gene>
<sequence>MPRLFSGLRAAVARAQRRRTQTSADAGLARALHDGVEAAGLAARGLAFYVHDGVVSVYGDVADRAAREALIDVVVEAPGVQRVVDHLRIGGA</sequence>
<dbReference type="Gene3D" id="3.30.1340.30">
    <property type="match status" value="1"/>
</dbReference>
<dbReference type="InterPro" id="IPR007055">
    <property type="entry name" value="BON_dom"/>
</dbReference>
<keyword evidence="3" id="KW-1185">Reference proteome</keyword>